<dbReference type="Gene3D" id="3.40.50.970">
    <property type="match status" value="2"/>
</dbReference>
<comment type="caution">
    <text evidence="8">The sequence shown here is derived from an EMBL/GenBank/DDBJ whole genome shotgun (WGS) entry which is preliminary data.</text>
</comment>
<dbReference type="SUPFAM" id="SSF52467">
    <property type="entry name" value="DHS-like NAD/FAD-binding domain"/>
    <property type="match status" value="1"/>
</dbReference>
<dbReference type="InterPro" id="IPR047211">
    <property type="entry name" value="POXB-like"/>
</dbReference>
<dbReference type="InterPro" id="IPR012000">
    <property type="entry name" value="Thiamin_PyroP_enz_cen_dom"/>
</dbReference>
<accession>A0A5S4WPJ5</accession>
<dbReference type="PANTHER" id="PTHR42981">
    <property type="entry name" value="PYRUVATE DEHYDROGENASE [UBIQUINONE]"/>
    <property type="match status" value="1"/>
</dbReference>
<evidence type="ECO:0000256" key="3">
    <source>
        <dbReference type="RuleBase" id="RU362132"/>
    </source>
</evidence>
<evidence type="ECO:0000313" key="8">
    <source>
        <dbReference type="EMBL" id="TYL83473.1"/>
    </source>
</evidence>
<dbReference type="SUPFAM" id="SSF52518">
    <property type="entry name" value="Thiamin diphosphate-binding fold (THDP-binding)"/>
    <property type="match status" value="2"/>
</dbReference>
<feature type="domain" description="Thiamine pyrophosphate enzyme TPP-binding" evidence="6">
    <location>
        <begin position="410"/>
        <end position="555"/>
    </location>
</feature>
<dbReference type="InterPro" id="IPR029061">
    <property type="entry name" value="THDP-binding"/>
</dbReference>
<evidence type="ECO:0000259" key="7">
    <source>
        <dbReference type="Pfam" id="PF02776"/>
    </source>
</evidence>
<evidence type="ECO:0000256" key="4">
    <source>
        <dbReference type="SAM" id="MobiDB-lite"/>
    </source>
</evidence>
<evidence type="ECO:0000256" key="1">
    <source>
        <dbReference type="ARBA" id="ARBA00007812"/>
    </source>
</evidence>
<comment type="similarity">
    <text evidence="1 3">Belongs to the TPP enzyme family.</text>
</comment>
<dbReference type="CDD" id="cd02014">
    <property type="entry name" value="TPP_POX"/>
    <property type="match status" value="1"/>
</dbReference>
<feature type="domain" description="Thiamine pyrophosphate enzyme central" evidence="5">
    <location>
        <begin position="220"/>
        <end position="349"/>
    </location>
</feature>
<organism evidence="8 9">
    <name type="scientific">Bradyrhizobium cytisi</name>
    <dbReference type="NCBI Taxonomy" id="515489"/>
    <lineage>
        <taxon>Bacteria</taxon>
        <taxon>Pseudomonadati</taxon>
        <taxon>Pseudomonadota</taxon>
        <taxon>Alphaproteobacteria</taxon>
        <taxon>Hyphomicrobiales</taxon>
        <taxon>Nitrobacteraceae</taxon>
        <taxon>Bradyrhizobium</taxon>
    </lineage>
</organism>
<dbReference type="Proteomes" id="UP000324853">
    <property type="component" value="Unassembled WGS sequence"/>
</dbReference>
<dbReference type="AlphaFoldDB" id="A0A5S4WPJ5"/>
<protein>
    <submittedName>
        <fullName evidence="8">Pyruvate oxidase</fullName>
    </submittedName>
</protein>
<feature type="region of interest" description="Disordered" evidence="4">
    <location>
        <begin position="1"/>
        <end position="23"/>
    </location>
</feature>
<proteinExistence type="inferred from homology"/>
<keyword evidence="2 3" id="KW-0786">Thiamine pyrophosphate</keyword>
<dbReference type="EMBL" id="VSSR01000029">
    <property type="protein sequence ID" value="TYL83473.1"/>
    <property type="molecule type" value="Genomic_DNA"/>
</dbReference>
<evidence type="ECO:0000256" key="2">
    <source>
        <dbReference type="ARBA" id="ARBA00023052"/>
    </source>
</evidence>
<keyword evidence="8" id="KW-0670">Pyruvate</keyword>
<gene>
    <name evidence="8" type="ORF">FXB38_19055</name>
</gene>
<dbReference type="InterPro" id="IPR047212">
    <property type="entry name" value="TPP_POXB-like"/>
</dbReference>
<dbReference type="Pfam" id="PF02775">
    <property type="entry name" value="TPP_enzyme_C"/>
    <property type="match status" value="1"/>
</dbReference>
<dbReference type="InterPro" id="IPR047210">
    <property type="entry name" value="TPP_PYR_POXB-like"/>
</dbReference>
<name>A0A5S4WPJ5_9BRAD</name>
<dbReference type="Pfam" id="PF02776">
    <property type="entry name" value="TPP_enzyme_N"/>
    <property type="match status" value="1"/>
</dbReference>
<dbReference type="GO" id="GO:0030976">
    <property type="term" value="F:thiamine pyrophosphate binding"/>
    <property type="evidence" value="ECO:0007669"/>
    <property type="project" value="InterPro"/>
</dbReference>
<dbReference type="PANTHER" id="PTHR42981:SF2">
    <property type="entry name" value="PYRUVATE DEHYDROGENASE [UBIQUINONE]"/>
    <property type="match status" value="1"/>
</dbReference>
<dbReference type="CDD" id="cd07039">
    <property type="entry name" value="TPP_PYR_POX"/>
    <property type="match status" value="1"/>
</dbReference>
<dbReference type="GO" id="GO:0019752">
    <property type="term" value="P:carboxylic acid metabolic process"/>
    <property type="evidence" value="ECO:0007669"/>
    <property type="project" value="UniProtKB-ARBA"/>
</dbReference>
<dbReference type="Pfam" id="PF00205">
    <property type="entry name" value="TPP_enzyme_M"/>
    <property type="match status" value="1"/>
</dbReference>
<evidence type="ECO:0000259" key="6">
    <source>
        <dbReference type="Pfam" id="PF02775"/>
    </source>
</evidence>
<feature type="region of interest" description="Disordered" evidence="4">
    <location>
        <begin position="192"/>
        <end position="211"/>
    </location>
</feature>
<evidence type="ECO:0000313" key="9">
    <source>
        <dbReference type="Proteomes" id="UP000324853"/>
    </source>
</evidence>
<dbReference type="InterPro" id="IPR011766">
    <property type="entry name" value="TPP_enzyme_TPP-bd"/>
</dbReference>
<evidence type="ECO:0000259" key="5">
    <source>
        <dbReference type="Pfam" id="PF00205"/>
    </source>
</evidence>
<dbReference type="GO" id="GO:0003824">
    <property type="term" value="F:catalytic activity"/>
    <property type="evidence" value="ECO:0007669"/>
    <property type="project" value="InterPro"/>
</dbReference>
<dbReference type="PROSITE" id="PS00187">
    <property type="entry name" value="TPP_ENZYMES"/>
    <property type="match status" value="1"/>
</dbReference>
<dbReference type="InterPro" id="IPR012001">
    <property type="entry name" value="Thiamin_PyroP_enz_TPP-bd_dom"/>
</dbReference>
<dbReference type="OrthoDB" id="4494979at2"/>
<sequence>MDAPPTDTKPSVSSQPAPELGDEETTADILVETLIAWGATHAFGIVGDGINSIVEALRKRSDRIRYVGVRHEEAAAFMASGFAKHTGRLGVCVGTTGPGAIHLLNGLYDAAFDGAPVVAFTGLTFHDLTGVRYQQSVDTVRLMQGVALYNEAVSGPEHAVIVGNRACRAAFGDRGVAHLAVSKDVQVVKRSADRRSMRNPGARTSSSWTVPLAPAPEDQIRAAAEVLNSGRRIAILAGQGALHAREEVTQLADVLGAPVAKSLLGKAVLADESPLTTGGIGDLGTAPSSWAMKNCDTVLILGSTMPWEEYYPRPGQARGIQIDLKADRVGLRYPVEVGLVADVKASLRAMLPLLRRNGDRSFLIEAQQRMSDWNGMLKKIETDRCAPLRPQMVVRALSDLLADDAIISLDCGANTHFAARCLRLRENQRLTGTGMLASMAPGLPFAIAAQLAWPKRQPVAVVGDGGFAMLMAELSTAVAQGLPVKIILLKNNSLAEVMFEQREIGNPEFGCGLAPIDFVSFAKACGADAFRCVTPDEIKPAIRAALDSRKPALVEAVVDAEEKPTKPEQLKA</sequence>
<dbReference type="GO" id="GO:0000287">
    <property type="term" value="F:magnesium ion binding"/>
    <property type="evidence" value="ECO:0007669"/>
    <property type="project" value="InterPro"/>
</dbReference>
<keyword evidence="9" id="KW-1185">Reference proteome</keyword>
<feature type="domain" description="Thiamine pyrophosphate enzyme N-terminal TPP-binding" evidence="7">
    <location>
        <begin position="25"/>
        <end position="140"/>
    </location>
</feature>
<dbReference type="InterPro" id="IPR000399">
    <property type="entry name" value="TPP-bd_CS"/>
</dbReference>
<dbReference type="Gene3D" id="3.40.50.1220">
    <property type="entry name" value="TPP-binding domain"/>
    <property type="match status" value="1"/>
</dbReference>
<dbReference type="InterPro" id="IPR029035">
    <property type="entry name" value="DHS-like_NAD/FAD-binding_dom"/>
</dbReference>
<reference evidence="8 9" key="1">
    <citation type="submission" date="2019-08" db="EMBL/GenBank/DDBJ databases">
        <title>Bradyrhizobium hipponensis sp. nov., a rhizobium isolated from a Lupinus angustifolius root nodule in Tunisia.</title>
        <authorList>
            <person name="Off K."/>
            <person name="Rejili M."/>
            <person name="Mars M."/>
            <person name="Brachmann A."/>
            <person name="Marin M."/>
        </authorList>
    </citation>
    <scope>NUCLEOTIDE SEQUENCE [LARGE SCALE GENOMIC DNA]</scope>
    <source>
        <strain evidence="8 9">CTAW11</strain>
    </source>
</reference>